<sequence length="580" mass="65762">MSSPEKPILFRYPGSVFSDRVLWYLWLRGIPYDECIQPHVMPRPDLSALSIAYRRMPLMAIGKDILIDSRLIIAHLESLYPDSPLSPTSPSDHGLRALFENFGIDGGLFARCVQLLPYWNPGGFLQDEVFLDDRERLMGMRFTVEGMEKNRPDGVQHLRQVFELFETTFLEDGRRWVLGGEGPSLADLDAGWPLCWLVEDPLMKGALPREMVNEEVYPRTFAWVRRFMGEVERMKGEVGNVGRLEGREVVERVFGAEKVGETEFLEGDALGLSRGDEVEVFPSDYGQAHKDRGAVVGLTTKKIVIRNAKGLHLHFPRWNFRINKIAASIPASVTAAASPKPPKMLLIYHNGSSYTRKVYMHALELGLAERISLQKVVVCPIPIPGWSDNNEEVAVYNPMAKIPCLVPEDVPDGIFDSRIICEYLSSLAPTQETKDKRYWQMRTLHACADGIMDAAVLITYETYIRKKRGLVFDEWIEGQRAKILRGLDRFEVTAGERILKTPVEGKTASVDEIAVAVATAVTESMPYLGVEWREGRPKLVEWMKAWEGRKSFVETTPDKEWGDVDVKSTSDIWDVMRQKL</sequence>
<dbReference type="Pfam" id="PF25907">
    <property type="entry name" value="DUF7962"/>
    <property type="match status" value="1"/>
</dbReference>
<dbReference type="Proteomes" id="UP000799753">
    <property type="component" value="Unassembled WGS sequence"/>
</dbReference>
<dbReference type="SUPFAM" id="SSF47616">
    <property type="entry name" value="GST C-terminal domain-like"/>
    <property type="match status" value="2"/>
</dbReference>
<dbReference type="InterPro" id="IPR036249">
    <property type="entry name" value="Thioredoxin-like_sf"/>
</dbReference>
<dbReference type="GO" id="GO:0004364">
    <property type="term" value="F:glutathione transferase activity"/>
    <property type="evidence" value="ECO:0007669"/>
    <property type="project" value="TreeGrafter"/>
</dbReference>
<dbReference type="GO" id="GO:0006749">
    <property type="term" value="P:glutathione metabolic process"/>
    <property type="evidence" value="ECO:0007669"/>
    <property type="project" value="TreeGrafter"/>
</dbReference>
<dbReference type="Gene3D" id="3.40.30.10">
    <property type="entry name" value="Glutaredoxin"/>
    <property type="match status" value="1"/>
</dbReference>
<protein>
    <recommendedName>
        <fullName evidence="1">GST N-terminal domain-containing protein</fullName>
    </recommendedName>
</protein>
<dbReference type="AlphaFoldDB" id="A0A6A6S5P7"/>
<keyword evidence="3" id="KW-1185">Reference proteome</keyword>
<dbReference type="OrthoDB" id="202840at2759"/>
<dbReference type="CDD" id="cd03205">
    <property type="entry name" value="GST_C_6"/>
    <property type="match status" value="1"/>
</dbReference>
<proteinExistence type="predicted"/>
<evidence type="ECO:0000259" key="1">
    <source>
        <dbReference type="PROSITE" id="PS50404"/>
    </source>
</evidence>
<feature type="domain" description="GST N-terminal" evidence="1">
    <location>
        <begin position="342"/>
        <end position="432"/>
    </location>
</feature>
<dbReference type="EMBL" id="MU006780">
    <property type="protein sequence ID" value="KAF2642935.1"/>
    <property type="molecule type" value="Genomic_DNA"/>
</dbReference>
<reference evidence="2" key="1">
    <citation type="journal article" date="2020" name="Stud. Mycol.">
        <title>101 Dothideomycetes genomes: a test case for predicting lifestyles and emergence of pathogens.</title>
        <authorList>
            <person name="Haridas S."/>
            <person name="Albert R."/>
            <person name="Binder M."/>
            <person name="Bloem J."/>
            <person name="Labutti K."/>
            <person name="Salamov A."/>
            <person name="Andreopoulos B."/>
            <person name="Baker S."/>
            <person name="Barry K."/>
            <person name="Bills G."/>
            <person name="Bluhm B."/>
            <person name="Cannon C."/>
            <person name="Castanera R."/>
            <person name="Culley D."/>
            <person name="Daum C."/>
            <person name="Ezra D."/>
            <person name="Gonzalez J."/>
            <person name="Henrissat B."/>
            <person name="Kuo A."/>
            <person name="Liang C."/>
            <person name="Lipzen A."/>
            <person name="Lutzoni F."/>
            <person name="Magnuson J."/>
            <person name="Mondo S."/>
            <person name="Nolan M."/>
            <person name="Ohm R."/>
            <person name="Pangilinan J."/>
            <person name="Park H.-J."/>
            <person name="Ramirez L."/>
            <person name="Alfaro M."/>
            <person name="Sun H."/>
            <person name="Tritt A."/>
            <person name="Yoshinaga Y."/>
            <person name="Zwiers L.-H."/>
            <person name="Turgeon B."/>
            <person name="Goodwin S."/>
            <person name="Spatafora J."/>
            <person name="Crous P."/>
            <person name="Grigoriev I."/>
        </authorList>
    </citation>
    <scope>NUCLEOTIDE SEQUENCE</scope>
    <source>
        <strain evidence="2">CBS 473.64</strain>
    </source>
</reference>
<dbReference type="GO" id="GO:0016034">
    <property type="term" value="F:maleylacetoacetate isomerase activity"/>
    <property type="evidence" value="ECO:0007669"/>
    <property type="project" value="TreeGrafter"/>
</dbReference>
<dbReference type="SUPFAM" id="SSF52833">
    <property type="entry name" value="Thioredoxin-like"/>
    <property type="match status" value="2"/>
</dbReference>
<dbReference type="Pfam" id="PF13417">
    <property type="entry name" value="GST_N_3"/>
    <property type="match status" value="1"/>
</dbReference>
<dbReference type="Pfam" id="PF13409">
    <property type="entry name" value="GST_N_2"/>
    <property type="match status" value="1"/>
</dbReference>
<dbReference type="CDD" id="cd00570">
    <property type="entry name" value="GST_N_family"/>
    <property type="match status" value="1"/>
</dbReference>
<evidence type="ECO:0000313" key="3">
    <source>
        <dbReference type="Proteomes" id="UP000799753"/>
    </source>
</evidence>
<dbReference type="InterPro" id="IPR004045">
    <property type="entry name" value="Glutathione_S-Trfase_N"/>
</dbReference>
<accession>A0A6A6S5P7</accession>
<dbReference type="Gene3D" id="1.20.1050.10">
    <property type="match status" value="1"/>
</dbReference>
<dbReference type="InterPro" id="IPR036282">
    <property type="entry name" value="Glutathione-S-Trfase_C_sf"/>
</dbReference>
<dbReference type="GO" id="GO:0006559">
    <property type="term" value="P:L-phenylalanine catabolic process"/>
    <property type="evidence" value="ECO:0007669"/>
    <property type="project" value="TreeGrafter"/>
</dbReference>
<gene>
    <name evidence="2" type="ORF">P280DRAFT_547185</name>
</gene>
<dbReference type="PANTHER" id="PTHR42673:SF4">
    <property type="entry name" value="MALEYLACETOACETATE ISOMERASE"/>
    <property type="match status" value="1"/>
</dbReference>
<dbReference type="InterPro" id="IPR058268">
    <property type="entry name" value="DUF7962"/>
</dbReference>
<organism evidence="2 3">
    <name type="scientific">Massarina eburnea CBS 473.64</name>
    <dbReference type="NCBI Taxonomy" id="1395130"/>
    <lineage>
        <taxon>Eukaryota</taxon>
        <taxon>Fungi</taxon>
        <taxon>Dikarya</taxon>
        <taxon>Ascomycota</taxon>
        <taxon>Pezizomycotina</taxon>
        <taxon>Dothideomycetes</taxon>
        <taxon>Pleosporomycetidae</taxon>
        <taxon>Pleosporales</taxon>
        <taxon>Massarineae</taxon>
        <taxon>Massarinaceae</taxon>
        <taxon>Massarina</taxon>
    </lineage>
</organism>
<name>A0A6A6S5P7_9PLEO</name>
<dbReference type="PROSITE" id="PS50404">
    <property type="entry name" value="GST_NTER"/>
    <property type="match status" value="1"/>
</dbReference>
<evidence type="ECO:0000313" key="2">
    <source>
        <dbReference type="EMBL" id="KAF2642935.1"/>
    </source>
</evidence>
<dbReference type="PANTHER" id="PTHR42673">
    <property type="entry name" value="MALEYLACETOACETATE ISOMERASE"/>
    <property type="match status" value="1"/>
</dbReference>
<dbReference type="Gene3D" id="3.40.30.110">
    <property type="match status" value="2"/>
</dbReference>